<reference evidence="2 3" key="1">
    <citation type="submission" date="2017-09" db="EMBL/GenBank/DDBJ databases">
        <title>Depth-based differentiation of microbial function through sediment-hosted aquifers and enrichment of novel symbionts in the deep terrestrial subsurface.</title>
        <authorList>
            <person name="Probst A.J."/>
            <person name="Ladd B."/>
            <person name="Jarett J.K."/>
            <person name="Geller-Mcgrath D.E."/>
            <person name="Sieber C.M."/>
            <person name="Emerson J.B."/>
            <person name="Anantharaman K."/>
            <person name="Thomas B.C."/>
            <person name="Malmstrom R."/>
            <person name="Stieglmeier M."/>
            <person name="Klingl A."/>
            <person name="Woyke T."/>
            <person name="Ryan C.M."/>
            <person name="Banfield J.F."/>
        </authorList>
    </citation>
    <scope>NUCLEOTIDE SEQUENCE [LARGE SCALE GENOMIC DNA]</scope>
    <source>
        <strain evidence="2">CG17_big_fil_post_rev_8_21_14_2_50_48_46</strain>
    </source>
</reference>
<comment type="caution">
    <text evidence="2">The sequence shown here is derived from an EMBL/GenBank/DDBJ whole genome shotgun (WGS) entry which is preliminary data.</text>
</comment>
<evidence type="ECO:0000259" key="1">
    <source>
        <dbReference type="Pfam" id="PF03417"/>
    </source>
</evidence>
<dbReference type="InterPro" id="IPR005079">
    <property type="entry name" value="Peptidase_C45_hydrolase"/>
</dbReference>
<gene>
    <name evidence="2" type="ORF">COW36_24190</name>
</gene>
<dbReference type="InterPro" id="IPR047801">
    <property type="entry name" value="Peptidase_C45"/>
</dbReference>
<evidence type="ECO:0000313" key="2">
    <source>
        <dbReference type="EMBL" id="PIW13771.1"/>
    </source>
</evidence>
<evidence type="ECO:0000313" key="3">
    <source>
        <dbReference type="Proteomes" id="UP000231019"/>
    </source>
</evidence>
<dbReference type="Gene3D" id="1.10.10.2120">
    <property type="match status" value="1"/>
</dbReference>
<accession>A0A2M7FX03</accession>
<dbReference type="Gene3D" id="3.60.60.10">
    <property type="entry name" value="Penicillin V Acylase, Chain A"/>
    <property type="match status" value="1"/>
</dbReference>
<dbReference type="EMBL" id="PFFQ01000066">
    <property type="protein sequence ID" value="PIW13771.1"/>
    <property type="molecule type" value="Genomic_DNA"/>
</dbReference>
<name>A0A2M7FX03_9BACT</name>
<dbReference type="Pfam" id="PF03417">
    <property type="entry name" value="AAT"/>
    <property type="match status" value="1"/>
</dbReference>
<feature type="domain" description="Peptidase C45 hydrolase" evidence="1">
    <location>
        <begin position="135"/>
        <end position="374"/>
    </location>
</feature>
<dbReference type="InterPro" id="IPR047794">
    <property type="entry name" value="C45_proenzyme-like"/>
</dbReference>
<sequence length="385" mass="42912">MSSQALQRTVQPLACVGTPFERGKTQGKELQRSLGLCFNAFFQSETFGLLKPRWLPQNWAVSLASWQARRQFLPFLRKAYPAYLEQMEGLAAGSGLPLNRFAFVCAAEILLASVDFQLGACSSLAIPAAFSATEEPVLVKNFDYPFFLRTSNLVRKTVPSEGFASLDLTLMPLTGCHTGLNQAGVAITYNYGYGQTQPEDWIPISIRVQEALRTCETARQAVDFFKDGKQAGGAIMTILDAQGEMFLLEISSGVVEFKQVQQNLLIATNHYQTSGLVPHDIPVNAYYSHKKSVPELAGKRVHESSEARFDRLYELTGTRIQFHEEDLKAYLSDHHRLGIGNDNTLCRHGDYFETTCSVVIKPRSGEIQVSLGNPCEESYQTYRLN</sequence>
<dbReference type="Proteomes" id="UP000231019">
    <property type="component" value="Unassembled WGS sequence"/>
</dbReference>
<dbReference type="PANTHER" id="PTHR34180:SF1">
    <property type="entry name" value="BETA-ALANYL-DOPAMINE_CARCININE HYDROLASE"/>
    <property type="match status" value="1"/>
</dbReference>
<dbReference type="NCBIfam" id="NF040521">
    <property type="entry name" value="C45_proenzyme"/>
    <property type="match status" value="1"/>
</dbReference>
<organism evidence="2 3">
    <name type="scientific">bacterium (Candidatus Blackallbacteria) CG17_big_fil_post_rev_8_21_14_2_50_48_46</name>
    <dbReference type="NCBI Taxonomy" id="2014261"/>
    <lineage>
        <taxon>Bacteria</taxon>
        <taxon>Candidatus Blackallbacteria</taxon>
    </lineage>
</organism>
<dbReference type="PANTHER" id="PTHR34180">
    <property type="entry name" value="PEPTIDASE C45"/>
    <property type="match status" value="1"/>
</dbReference>
<proteinExistence type="predicted"/>
<dbReference type="AlphaFoldDB" id="A0A2M7FX03"/>
<protein>
    <recommendedName>
        <fullName evidence="1">Peptidase C45 hydrolase domain-containing protein</fullName>
    </recommendedName>
</protein>